<protein>
    <recommendedName>
        <fullName evidence="5 6">N5-carboxyaminoimidazole ribonucleotide synthase</fullName>
        <shortName evidence="5 6">N5-CAIR synthase</shortName>
        <ecNumber evidence="5 6">6.3.4.18</ecNumber>
    </recommendedName>
    <alternativeName>
        <fullName evidence="5 6">5-(carboxyamino)imidazole ribonucleotide synthetase</fullName>
    </alternativeName>
</protein>
<organism evidence="10 12">
    <name type="scientific">Staphylococcus pseudintermedius</name>
    <dbReference type="NCBI Taxonomy" id="283734"/>
    <lineage>
        <taxon>Bacteria</taxon>
        <taxon>Bacillati</taxon>
        <taxon>Bacillota</taxon>
        <taxon>Bacilli</taxon>
        <taxon>Bacillales</taxon>
        <taxon>Staphylococcaceae</taxon>
        <taxon>Staphylococcus</taxon>
        <taxon>Staphylococcus intermedius group</taxon>
    </lineage>
</organism>
<dbReference type="NCBIfam" id="NF004679">
    <property type="entry name" value="PRK06019.1-5"/>
    <property type="match status" value="1"/>
</dbReference>
<evidence type="ECO:0000313" key="8">
    <source>
        <dbReference type="EMBL" id="EGQ4385846.1"/>
    </source>
</evidence>
<feature type="binding site" evidence="5">
    <location>
        <begin position="196"/>
        <end position="199"/>
    </location>
    <ligand>
        <name>ATP</name>
        <dbReference type="ChEBI" id="CHEBI:30616"/>
    </ligand>
</feature>
<dbReference type="NCBIfam" id="NF004676">
    <property type="entry name" value="PRK06019.1-2"/>
    <property type="match status" value="1"/>
</dbReference>
<evidence type="ECO:0000256" key="2">
    <source>
        <dbReference type="ARBA" id="ARBA00022741"/>
    </source>
</evidence>
<dbReference type="SUPFAM" id="SSF52440">
    <property type="entry name" value="PreATP-grasp domain"/>
    <property type="match status" value="1"/>
</dbReference>
<evidence type="ECO:0000256" key="3">
    <source>
        <dbReference type="ARBA" id="ARBA00022755"/>
    </source>
</evidence>
<reference evidence="10" key="2">
    <citation type="journal article" date="2018" name="Vet. Microbiol.">
        <title>Methicillin-resistant staphylococci amongst veterinary personnel, personnel-owned pets, patients and the hospital environment of two small animal veterinary hospitals.</title>
        <authorList>
            <person name="Worthing K.A."/>
            <person name="Brown J."/>
            <person name="Gerber L."/>
            <person name="Abraham S."/>
            <person name="Trott D."/>
            <person name="Norris J.M."/>
        </authorList>
    </citation>
    <scope>NUCLEOTIDE SEQUENCE</scope>
    <source>
        <strain evidence="10">ST496-2</strain>
    </source>
</reference>
<dbReference type="GO" id="GO:0046872">
    <property type="term" value="F:metal ion binding"/>
    <property type="evidence" value="ECO:0007669"/>
    <property type="project" value="InterPro"/>
</dbReference>
<dbReference type="Gene3D" id="3.30.470.20">
    <property type="entry name" value="ATP-grasp fold, B domain"/>
    <property type="match status" value="1"/>
</dbReference>
<evidence type="ECO:0000256" key="1">
    <source>
        <dbReference type="ARBA" id="ARBA00022598"/>
    </source>
</evidence>
<dbReference type="SUPFAM" id="SSF51246">
    <property type="entry name" value="Rudiment single hybrid motif"/>
    <property type="match status" value="1"/>
</dbReference>
<comment type="function">
    <text evidence="5">Catalyzes the ATP-dependent conversion of 5-aminoimidazole ribonucleotide (AIR) and HCO(3)(-) to N5-carboxyaminoimidazole ribonucleotide (N5-CAIR).</text>
</comment>
<comment type="similarity">
    <text evidence="5 6">Belongs to the PurK/PurT family.</text>
</comment>
<feature type="binding site" evidence="5">
    <location>
        <position position="204"/>
    </location>
    <ligand>
        <name>ATP</name>
        <dbReference type="ChEBI" id="CHEBI:30616"/>
    </ligand>
</feature>
<dbReference type="PROSITE" id="PS50975">
    <property type="entry name" value="ATP_GRASP"/>
    <property type="match status" value="1"/>
</dbReference>
<reference evidence="8 13" key="4">
    <citation type="submission" date="2018-11" db="EMBL/GenBank/DDBJ databases">
        <authorList>
            <consortium name="Veterinary Laboratory Investigation and Response Network"/>
        </authorList>
    </citation>
    <scope>NUCLEOTIDE SEQUENCE [LARGE SCALE GENOMIC DNA]</scope>
    <source>
        <strain evidence="8 13">SPSE-18-VL-LA-PA-Ryan-0021</strain>
    </source>
</reference>
<dbReference type="InterPro" id="IPR003135">
    <property type="entry name" value="ATP-grasp_carboxylate-amine"/>
</dbReference>
<evidence type="ECO:0000313" key="10">
    <source>
        <dbReference type="EMBL" id="REA81714.1"/>
    </source>
</evidence>
<evidence type="ECO:0000256" key="6">
    <source>
        <dbReference type="RuleBase" id="RU361200"/>
    </source>
</evidence>
<evidence type="ECO:0000259" key="7">
    <source>
        <dbReference type="PROSITE" id="PS50975"/>
    </source>
</evidence>
<dbReference type="GO" id="GO:0004638">
    <property type="term" value="F:phosphoribosylaminoimidazole carboxylase activity"/>
    <property type="evidence" value="ECO:0007669"/>
    <property type="project" value="InterPro"/>
</dbReference>
<keyword evidence="13" id="KW-1185">Reference proteome</keyword>
<dbReference type="OrthoDB" id="9804625at2"/>
<comment type="pathway">
    <text evidence="5 6">Purine metabolism; IMP biosynthesis via de novo pathway; 5-amino-1-(5-phospho-D-ribosyl)imidazole-4-carboxylate from 5-amino-1-(5-phospho-D-ribosyl)imidazole (N5-CAIR route): step 1/2.</text>
</comment>
<dbReference type="GO" id="GO:0005829">
    <property type="term" value="C:cytosol"/>
    <property type="evidence" value="ECO:0007669"/>
    <property type="project" value="TreeGrafter"/>
</dbReference>
<dbReference type="Proteomes" id="UP000246800">
    <property type="component" value="Unassembled WGS sequence"/>
</dbReference>
<dbReference type="EMBL" id="QQPC01000037">
    <property type="protein sequence ID" value="REA81714.1"/>
    <property type="molecule type" value="Genomic_DNA"/>
</dbReference>
<feature type="binding site" evidence="5">
    <location>
        <position position="121"/>
    </location>
    <ligand>
        <name>ATP</name>
        <dbReference type="ChEBI" id="CHEBI:30616"/>
    </ligand>
</feature>
<comment type="subunit">
    <text evidence="5 6">Homodimer.</text>
</comment>
<accession>A0A317YYS3</accession>
<proteinExistence type="inferred from homology"/>
<dbReference type="EMBL" id="AAXKXX010000027">
    <property type="protein sequence ID" value="EGQ4385846.1"/>
    <property type="molecule type" value="Genomic_DNA"/>
</dbReference>
<reference evidence="12" key="3">
    <citation type="journal article" date="2018" name="Vet. Microbiol.">
        <title>Molecular epidemiology of methicillin-resistant staphylococci amongst veterinary personnel, personnel-owned pets, patients and the hospital environment of two companion animal veterinary hospitals.</title>
        <authorList>
            <person name="Worthing K.A."/>
            <person name="Brown J."/>
            <person name="Gerber L."/>
            <person name="Abraham S."/>
            <person name="Trott D."/>
            <person name="Norris J.M."/>
        </authorList>
    </citation>
    <scope>NUCLEOTIDE SEQUENCE [LARGE SCALE GENOMIC DNA]</scope>
    <source>
        <strain evidence="12">ST496-2</strain>
    </source>
</reference>
<keyword evidence="3 5" id="KW-0658">Purine biosynthesis</keyword>
<dbReference type="InterPro" id="IPR011054">
    <property type="entry name" value="Rudment_hybrid_motif"/>
</dbReference>
<dbReference type="InterPro" id="IPR005875">
    <property type="entry name" value="PurK"/>
</dbReference>
<dbReference type="SUPFAM" id="SSF56059">
    <property type="entry name" value="Glutathione synthetase ATP-binding domain-like"/>
    <property type="match status" value="1"/>
</dbReference>
<evidence type="ECO:0000313" key="9">
    <source>
        <dbReference type="EMBL" id="PWZ75719.1"/>
    </source>
</evidence>
<gene>
    <name evidence="5 6 8" type="primary">purK</name>
    <name evidence="9" type="ORF">DD902_04725</name>
    <name evidence="10" type="ORF">DV961_06950</name>
    <name evidence="8" type="ORF">EGV54_12375</name>
</gene>
<evidence type="ECO:0000256" key="4">
    <source>
        <dbReference type="ARBA" id="ARBA00022840"/>
    </source>
</evidence>
<name>A0A317YYS3_STAPS</name>
<evidence type="ECO:0000313" key="11">
    <source>
        <dbReference type="Proteomes" id="UP000246800"/>
    </source>
</evidence>
<dbReference type="GO" id="GO:0034028">
    <property type="term" value="F:5-(carboxyamino)imidazole ribonucleotide synthase activity"/>
    <property type="evidence" value="ECO:0007669"/>
    <property type="project" value="UniProtKB-UniRule"/>
</dbReference>
<dbReference type="InterPro" id="IPR011761">
    <property type="entry name" value="ATP-grasp"/>
</dbReference>
<feature type="binding site" evidence="5">
    <location>
        <begin position="279"/>
        <end position="280"/>
    </location>
    <ligand>
        <name>ATP</name>
        <dbReference type="ChEBI" id="CHEBI:30616"/>
    </ligand>
</feature>
<dbReference type="Proteomes" id="UP000256409">
    <property type="component" value="Unassembled WGS sequence"/>
</dbReference>
<comment type="function">
    <text evidence="6">Catalyzes the ATP-dependent conversion of 5-aminoimidazole ribonucleotide (AIR) and HCO(3)- to N5-carboxyaminoimidazole ribonucleotide (N5-CAIR).</text>
</comment>
<dbReference type="NCBIfam" id="TIGR01161">
    <property type="entry name" value="purK"/>
    <property type="match status" value="1"/>
</dbReference>
<evidence type="ECO:0000256" key="5">
    <source>
        <dbReference type="HAMAP-Rule" id="MF_01928"/>
    </source>
</evidence>
<comment type="catalytic activity">
    <reaction evidence="5 6">
        <text>5-amino-1-(5-phospho-beta-D-ribosyl)imidazole + hydrogencarbonate + ATP = 5-carboxyamino-1-(5-phospho-D-ribosyl)imidazole + ADP + phosphate + 2 H(+)</text>
        <dbReference type="Rhea" id="RHEA:19317"/>
        <dbReference type="ChEBI" id="CHEBI:15378"/>
        <dbReference type="ChEBI" id="CHEBI:17544"/>
        <dbReference type="ChEBI" id="CHEBI:30616"/>
        <dbReference type="ChEBI" id="CHEBI:43474"/>
        <dbReference type="ChEBI" id="CHEBI:58730"/>
        <dbReference type="ChEBI" id="CHEBI:137981"/>
        <dbReference type="ChEBI" id="CHEBI:456216"/>
        <dbReference type="EC" id="6.3.4.18"/>
    </reaction>
</comment>
<comment type="caution">
    <text evidence="10">The sequence shown here is derived from an EMBL/GenBank/DDBJ whole genome shotgun (WGS) entry which is preliminary data.</text>
</comment>
<dbReference type="FunFam" id="3.30.1490.20:FF:000015">
    <property type="entry name" value="N5-carboxyaminoimidazole ribonucleotide synthase"/>
    <property type="match status" value="1"/>
</dbReference>
<feature type="binding site" evidence="5">
    <location>
        <position position="161"/>
    </location>
    <ligand>
        <name>ATP</name>
        <dbReference type="ChEBI" id="CHEBI:30616"/>
    </ligand>
</feature>
<sequence>MNNRLLRKWRRCKMTFNKLQIGQTVGIIGGGQLGKMMAQSAQKMGFKVVVLDPDETCPCRYVAHEFIHAAYDDMPALERLGERSDVITYEFENIAAEQLQTLVSKYNVPQSYQAIQLLQDRLTEKQTLAQAGTKVVPFVQVTSVADLDEAVQTLGFPFMLKTRFGGYDGKGQIRLTSEAQLDEARELIANQECVAEQFLDLAKEVSLTVTIGNEGQMVYFPLQENEHRNQVLFKTVVPARANHEQEARREVDKITQAVHFVGTFTVEFFIDQQNELYVNEIAPRPHNSGHYSIEACDYSQFDTHILAVTGHRLPEHIELLKPAIMMNLLGKDLDLLEKELFAHPDWHVHLYGKVSRKPERKMGHLTILTDDVSKTEQQLIVKFEGRDEYK</sequence>
<dbReference type="InterPro" id="IPR016185">
    <property type="entry name" value="PreATP-grasp_dom_sf"/>
</dbReference>
<dbReference type="PANTHER" id="PTHR11609">
    <property type="entry name" value="PURINE BIOSYNTHESIS PROTEIN 6/7, PUR6/7"/>
    <property type="match status" value="1"/>
</dbReference>
<dbReference type="GO" id="GO:0005524">
    <property type="term" value="F:ATP binding"/>
    <property type="evidence" value="ECO:0007669"/>
    <property type="project" value="UniProtKB-UniRule"/>
</dbReference>
<dbReference type="Pfam" id="PF22660">
    <property type="entry name" value="RS_preATP-grasp-like"/>
    <property type="match status" value="1"/>
</dbReference>
<reference evidence="9 11" key="1">
    <citation type="journal article" date="2018" name="Vet. Microbiol.">
        <title>Clonal diversity and geographic distribution of methicillin-resistant Staphylococcus pseudintermedius from Australian animals: Discovery of novel sequence types.</title>
        <authorList>
            <person name="Worthing K.A."/>
            <person name="Abraham S."/>
            <person name="Coombs G.W."/>
            <person name="Pang S."/>
            <person name="Saputra S."/>
            <person name="Jordan D."/>
            <person name="Trott D.J."/>
            <person name="Norris J.M."/>
        </authorList>
    </citation>
    <scope>NUCLEOTIDE SEQUENCE [LARGE SCALE GENOMIC DNA]</scope>
    <source>
        <strain evidence="9 11">ST525 1</strain>
    </source>
</reference>
<evidence type="ECO:0000313" key="13">
    <source>
        <dbReference type="Proteomes" id="UP000600220"/>
    </source>
</evidence>
<feature type="binding site" evidence="5">
    <location>
        <position position="227"/>
    </location>
    <ligand>
        <name>ATP</name>
        <dbReference type="ChEBI" id="CHEBI:30616"/>
    </ligand>
</feature>
<dbReference type="AlphaFoldDB" id="A0A317YYS3"/>
<keyword evidence="1 5" id="KW-0436">Ligase</keyword>
<dbReference type="EMBL" id="QEIT01000023">
    <property type="protein sequence ID" value="PWZ75719.1"/>
    <property type="molecule type" value="Genomic_DNA"/>
</dbReference>
<feature type="domain" description="ATP-grasp" evidence="7">
    <location>
        <begin position="125"/>
        <end position="309"/>
    </location>
</feature>
<evidence type="ECO:0000313" key="12">
    <source>
        <dbReference type="Proteomes" id="UP000256409"/>
    </source>
</evidence>
<dbReference type="Proteomes" id="UP000600220">
    <property type="component" value="Unassembled WGS sequence"/>
</dbReference>
<dbReference type="UniPathway" id="UPA00074">
    <property type="reaction ID" value="UER00942"/>
</dbReference>
<dbReference type="Pfam" id="PF02222">
    <property type="entry name" value="ATP-grasp"/>
    <property type="match status" value="1"/>
</dbReference>
<keyword evidence="4 5" id="KW-0067">ATP-binding</keyword>
<keyword evidence="2 5" id="KW-0547">Nucleotide-binding</keyword>
<dbReference type="InterPro" id="IPR013815">
    <property type="entry name" value="ATP_grasp_subdomain_1"/>
</dbReference>
<dbReference type="Pfam" id="PF17769">
    <property type="entry name" value="PurK_C"/>
    <property type="match status" value="1"/>
</dbReference>
<dbReference type="GO" id="GO:0006189">
    <property type="term" value="P:'de novo' IMP biosynthetic process"/>
    <property type="evidence" value="ECO:0007669"/>
    <property type="project" value="UniProtKB-UniRule"/>
</dbReference>
<dbReference type="EC" id="6.3.4.18" evidence="5 6"/>
<dbReference type="HAMAP" id="MF_01928">
    <property type="entry name" value="PurK"/>
    <property type="match status" value="1"/>
</dbReference>
<dbReference type="PANTHER" id="PTHR11609:SF5">
    <property type="entry name" value="PHOSPHORIBOSYLAMINOIMIDAZOLE CARBOXYLASE"/>
    <property type="match status" value="1"/>
</dbReference>
<dbReference type="Gene3D" id="3.40.50.20">
    <property type="match status" value="1"/>
</dbReference>
<dbReference type="InterPro" id="IPR040686">
    <property type="entry name" value="PurK_C"/>
</dbReference>
<feature type="binding site" evidence="5">
    <location>
        <begin position="166"/>
        <end position="172"/>
    </location>
    <ligand>
        <name>ATP</name>
        <dbReference type="ChEBI" id="CHEBI:30616"/>
    </ligand>
</feature>
<dbReference type="Gene3D" id="3.30.1490.20">
    <property type="entry name" value="ATP-grasp fold, A domain"/>
    <property type="match status" value="1"/>
</dbReference>
<dbReference type="InterPro" id="IPR054350">
    <property type="entry name" value="PurT/PurK_preATP-grasp"/>
</dbReference>
<dbReference type="NCBIfam" id="NF004675">
    <property type="entry name" value="PRK06019.1-1"/>
    <property type="match status" value="1"/>
</dbReference>